<proteinExistence type="predicted"/>
<comment type="caution">
    <text evidence="1">The sequence shown here is derived from an EMBL/GenBank/DDBJ whole genome shotgun (WGS) entry which is preliminary data.</text>
</comment>
<sequence>MNDLPPELLGPIILLACTDGGRTGCALSRTSKYLRAASRSMRFHSVALISGKPSQVVQFFACYTAECERTPEMKPRVRQLCLSSARKEQPSASAEFEGEPGTQYQDTEAQKEAQRYLRDVMFLIQTLASDLEILCLIDPGQSHTSIEDTLHFPTLKTAGFPCLLELVIIGEEPTIESTSNACIPLYPRLQSLRRVILPQLRRQYQFVLGKHLMIRVWQKRVPGLVDIGVLQMNDVHFEASSAELLQKVRRERKIQLSSALTELIASLSPRRRRLSVSSDPCG</sequence>
<dbReference type="AlphaFoldDB" id="A0A1M2VNE4"/>
<dbReference type="EMBL" id="MNAD01000986">
    <property type="protein sequence ID" value="OJT09076.1"/>
    <property type="molecule type" value="Genomic_DNA"/>
</dbReference>
<dbReference type="STRING" id="154538.A0A1M2VNE4"/>
<keyword evidence="2" id="KW-1185">Reference proteome</keyword>
<gene>
    <name evidence="1" type="ORF">TRAPUB_19</name>
</gene>
<dbReference type="OMA" id="CERTPEM"/>
<protein>
    <submittedName>
        <fullName evidence="1">Uncharacterized protein</fullName>
    </submittedName>
</protein>
<dbReference type="OrthoDB" id="2758338at2759"/>
<name>A0A1M2VNE4_TRAPU</name>
<evidence type="ECO:0000313" key="2">
    <source>
        <dbReference type="Proteomes" id="UP000184267"/>
    </source>
</evidence>
<reference evidence="1 2" key="1">
    <citation type="submission" date="2016-10" db="EMBL/GenBank/DDBJ databases">
        <title>Genome sequence of the basidiomycete white-rot fungus Trametes pubescens.</title>
        <authorList>
            <person name="Makela M.R."/>
            <person name="Granchi Z."/>
            <person name="Peng M."/>
            <person name="De Vries R.P."/>
            <person name="Grigoriev I."/>
            <person name="Riley R."/>
            <person name="Hilden K."/>
        </authorList>
    </citation>
    <scope>NUCLEOTIDE SEQUENCE [LARGE SCALE GENOMIC DNA]</scope>
    <source>
        <strain evidence="1 2">FBCC735</strain>
    </source>
</reference>
<organism evidence="1 2">
    <name type="scientific">Trametes pubescens</name>
    <name type="common">White-rot fungus</name>
    <dbReference type="NCBI Taxonomy" id="154538"/>
    <lineage>
        <taxon>Eukaryota</taxon>
        <taxon>Fungi</taxon>
        <taxon>Dikarya</taxon>
        <taxon>Basidiomycota</taxon>
        <taxon>Agaricomycotina</taxon>
        <taxon>Agaricomycetes</taxon>
        <taxon>Polyporales</taxon>
        <taxon>Polyporaceae</taxon>
        <taxon>Trametes</taxon>
    </lineage>
</organism>
<accession>A0A1M2VNE4</accession>
<evidence type="ECO:0000313" key="1">
    <source>
        <dbReference type="EMBL" id="OJT09076.1"/>
    </source>
</evidence>
<dbReference type="Proteomes" id="UP000184267">
    <property type="component" value="Unassembled WGS sequence"/>
</dbReference>